<feature type="transmembrane region" description="Helical" evidence="2">
    <location>
        <begin position="293"/>
        <end position="317"/>
    </location>
</feature>
<dbReference type="Proteomes" id="UP000481153">
    <property type="component" value="Unassembled WGS sequence"/>
</dbReference>
<feature type="coiled-coil region" evidence="1">
    <location>
        <begin position="607"/>
        <end position="641"/>
    </location>
</feature>
<keyword evidence="1" id="KW-0175">Coiled coil</keyword>
<evidence type="ECO:0000313" key="4">
    <source>
        <dbReference type="Proteomes" id="UP000481153"/>
    </source>
</evidence>
<organism evidence="3 4">
    <name type="scientific">Aphanomyces euteiches</name>
    <dbReference type="NCBI Taxonomy" id="100861"/>
    <lineage>
        <taxon>Eukaryota</taxon>
        <taxon>Sar</taxon>
        <taxon>Stramenopiles</taxon>
        <taxon>Oomycota</taxon>
        <taxon>Saprolegniomycetes</taxon>
        <taxon>Saprolegniales</taxon>
        <taxon>Verrucalvaceae</taxon>
        <taxon>Aphanomyces</taxon>
    </lineage>
</organism>
<evidence type="ECO:0000256" key="1">
    <source>
        <dbReference type="SAM" id="Coils"/>
    </source>
</evidence>
<comment type="caution">
    <text evidence="3">The sequence shown here is derived from an EMBL/GenBank/DDBJ whole genome shotgun (WGS) entry which is preliminary data.</text>
</comment>
<feature type="transmembrane region" description="Helical" evidence="2">
    <location>
        <begin position="65"/>
        <end position="84"/>
    </location>
</feature>
<sequence length="678" mass="77245">MEHTTVCVNKYSLQFEDANLEASFQAFSHTRKKTLWLRSLIPAAISHLIFAWGDSLEHDSYYLQVTLPARLLLIVMQFSTFLLVKWDLVKAEEQVMFILALCHGIPTLLLFTLQREVLHQWDALFVVFGLSFFTIPKVTPLGFVYSMIGSAITLVIYFSIALFVRPPPNKIEVVLAFLYCAPVIWIFNTIAYYSEYSYRERFVLRKRLTNERISLAVSRTLNPSPTSSPQPPDVSGTTLFLGVLLWGVFTLGSFASFPDTFKFVDEETGWAWFSHIAGVTVFLLTITRRLTMLVVVPVIGAVMLWLMSLVLSARWIIFSAHSVGYSLLAASAILTFGVFTRFIQAWRELVAFLQRTCFLYPQLQDGLTQDFPMLDKIISEYHAGFDPHVLASRNLTTKQITEPSSSSMVMTVSKPEMTQEDLNMVSVLPSFKQGKCFFCNKNAIVHYVPTCGLWGKWTHWRMDSNHLVEKAQRGHEKVGLKPSVSMCTSYCDLQSNNRALQEHIRGLDSTIASLKQQVKVAKEHENETLAATVQLQRAMREMAEKQKQEKLALEKEHAKILQSTFNESNVNLKAVTAQCDYLRTRLQQVETTLEKETRRRVASESAQAQMQQRIEDQNARMAALEVELQALRRAQEEATAAVVPTQIPSTFTVEQSRRRMPYARAIEIEGLRESVMKK</sequence>
<keyword evidence="2" id="KW-0472">Membrane</keyword>
<proteinExistence type="predicted"/>
<feature type="coiled-coil region" evidence="1">
    <location>
        <begin position="497"/>
        <end position="563"/>
    </location>
</feature>
<evidence type="ECO:0000313" key="3">
    <source>
        <dbReference type="EMBL" id="KAF0739639.1"/>
    </source>
</evidence>
<feature type="transmembrane region" description="Helical" evidence="2">
    <location>
        <begin position="238"/>
        <end position="257"/>
    </location>
</feature>
<feature type="transmembrane region" description="Helical" evidence="2">
    <location>
        <begin position="143"/>
        <end position="164"/>
    </location>
</feature>
<gene>
    <name evidence="3" type="ORF">Ae201684_004813</name>
</gene>
<keyword evidence="4" id="KW-1185">Reference proteome</keyword>
<accession>A0A6G0XHL7</accession>
<protein>
    <submittedName>
        <fullName evidence="3">Uncharacterized protein</fullName>
    </submittedName>
</protein>
<evidence type="ECO:0000256" key="2">
    <source>
        <dbReference type="SAM" id="Phobius"/>
    </source>
</evidence>
<dbReference type="EMBL" id="VJMJ01000063">
    <property type="protein sequence ID" value="KAF0739639.1"/>
    <property type="molecule type" value="Genomic_DNA"/>
</dbReference>
<feature type="transmembrane region" description="Helical" evidence="2">
    <location>
        <begin position="35"/>
        <end position="53"/>
    </location>
</feature>
<keyword evidence="2" id="KW-1133">Transmembrane helix</keyword>
<feature type="transmembrane region" description="Helical" evidence="2">
    <location>
        <begin position="323"/>
        <end position="343"/>
    </location>
</feature>
<name>A0A6G0XHL7_9STRA</name>
<dbReference type="AlphaFoldDB" id="A0A6G0XHL7"/>
<feature type="transmembrane region" description="Helical" evidence="2">
    <location>
        <begin position="269"/>
        <end position="286"/>
    </location>
</feature>
<reference evidence="3 4" key="1">
    <citation type="submission" date="2019-07" db="EMBL/GenBank/DDBJ databases">
        <title>Genomics analysis of Aphanomyces spp. identifies a new class of oomycete effector associated with host adaptation.</title>
        <authorList>
            <person name="Gaulin E."/>
        </authorList>
    </citation>
    <scope>NUCLEOTIDE SEQUENCE [LARGE SCALE GENOMIC DNA]</scope>
    <source>
        <strain evidence="3 4">ATCC 201684</strain>
    </source>
</reference>
<dbReference type="VEuPathDB" id="FungiDB:AeMF1_009772"/>
<feature type="transmembrane region" description="Helical" evidence="2">
    <location>
        <begin position="96"/>
        <end position="113"/>
    </location>
</feature>
<keyword evidence="2" id="KW-0812">Transmembrane</keyword>
<feature type="transmembrane region" description="Helical" evidence="2">
    <location>
        <begin position="176"/>
        <end position="198"/>
    </location>
</feature>